<dbReference type="RefSeq" id="WP_316412045.1">
    <property type="nucleotide sequence ID" value="NZ_AP027080.1"/>
</dbReference>
<dbReference type="InterPro" id="IPR052336">
    <property type="entry name" value="MlaD_Phospholipid_Transporter"/>
</dbReference>
<dbReference type="InterPro" id="IPR003399">
    <property type="entry name" value="Mce/MlaD"/>
</dbReference>
<feature type="compositionally biased region" description="Basic and acidic residues" evidence="1">
    <location>
        <begin position="303"/>
        <end position="322"/>
    </location>
</feature>
<protein>
    <recommendedName>
        <fullName evidence="2">Mce/MlaD domain-containing protein</fullName>
    </recommendedName>
</protein>
<evidence type="ECO:0000256" key="1">
    <source>
        <dbReference type="SAM" id="MobiDB-lite"/>
    </source>
</evidence>
<name>A0AA48GZT3_9BACT</name>
<dbReference type="PANTHER" id="PTHR33371">
    <property type="entry name" value="INTERMEMBRANE PHOSPHOLIPID TRANSPORT SYSTEM BINDING PROTEIN MLAD-RELATED"/>
    <property type="match status" value="1"/>
</dbReference>
<dbReference type="AlphaFoldDB" id="A0AA48GZT3"/>
<sequence length="322" mass="34559">MKLEKDDAKIGLLVFLALAVFAGFLFHRSLTAILTKEARFQVALETASDLSEGTEVQLQGLRVGQVKAIRLQRDGVEYRFLATLGLRTDIVLWQGTRAVVVAKPLGGSFVDLQLPEPALRRAALQPGATLSGAASASLATLLEDASHLIANLDGAVTGLRTQFEARGAGAVLDSPRIAKVLTDLDAALLEFRKLALEAQTLARHGDASMAVADRSLASLDKSLAMVQGLLDKRSGDLDAIVAHLAGTLRESEELAKEARALLRTAGPDADAALKALDRNLRSTEELLEILKAKPSRIVWGKPSRAEREDAARRAEENRKPNP</sequence>
<organism evidence="3 4">
    <name type="scientific">Mesoterricola silvestris</name>
    <dbReference type="NCBI Taxonomy" id="2927979"/>
    <lineage>
        <taxon>Bacteria</taxon>
        <taxon>Pseudomonadati</taxon>
        <taxon>Acidobacteriota</taxon>
        <taxon>Holophagae</taxon>
        <taxon>Holophagales</taxon>
        <taxon>Holophagaceae</taxon>
        <taxon>Mesoterricola</taxon>
    </lineage>
</organism>
<gene>
    <name evidence="3" type="ORF">METEAL_25670</name>
</gene>
<dbReference type="PANTHER" id="PTHR33371:SF4">
    <property type="entry name" value="INTERMEMBRANE PHOSPHOLIPID TRANSPORT SYSTEM BINDING PROTEIN MLAD"/>
    <property type="match status" value="1"/>
</dbReference>
<evidence type="ECO:0000259" key="2">
    <source>
        <dbReference type="Pfam" id="PF02470"/>
    </source>
</evidence>
<dbReference type="KEGG" id="msil:METEAL_25670"/>
<reference evidence="4" key="1">
    <citation type="journal article" date="2023" name="Int. J. Syst. Evol. Microbiol.">
        <title>Mesoterricola silvestris gen. nov., sp. nov., Mesoterricola sediminis sp. nov., Geothrix oryzae sp. nov., Geothrix edaphica sp. nov., Geothrix rubra sp. nov., and Geothrix limicola sp. nov., six novel members of Acidobacteriota isolated from soils.</title>
        <authorList>
            <person name="Itoh H."/>
            <person name="Sugisawa Y."/>
            <person name="Mise K."/>
            <person name="Xu Z."/>
            <person name="Kuniyasu M."/>
            <person name="Ushijima N."/>
            <person name="Kawano K."/>
            <person name="Kobayashi E."/>
            <person name="Shiratori Y."/>
            <person name="Masuda Y."/>
            <person name="Senoo K."/>
        </authorList>
    </citation>
    <scope>NUCLEOTIDE SEQUENCE [LARGE SCALE GENOMIC DNA]</scope>
    <source>
        <strain evidence="4">W79</strain>
    </source>
</reference>
<accession>A0AA48GZT3</accession>
<dbReference type="EMBL" id="AP027080">
    <property type="protein sequence ID" value="BDU73393.1"/>
    <property type="molecule type" value="Genomic_DNA"/>
</dbReference>
<keyword evidence="4" id="KW-1185">Reference proteome</keyword>
<evidence type="ECO:0000313" key="3">
    <source>
        <dbReference type="EMBL" id="BDU73393.1"/>
    </source>
</evidence>
<proteinExistence type="predicted"/>
<dbReference type="Pfam" id="PF02470">
    <property type="entry name" value="MlaD"/>
    <property type="match status" value="1"/>
</dbReference>
<feature type="region of interest" description="Disordered" evidence="1">
    <location>
        <begin position="300"/>
        <end position="322"/>
    </location>
</feature>
<evidence type="ECO:0000313" key="4">
    <source>
        <dbReference type="Proteomes" id="UP001238179"/>
    </source>
</evidence>
<dbReference type="Proteomes" id="UP001238179">
    <property type="component" value="Chromosome"/>
</dbReference>
<feature type="domain" description="Mce/MlaD" evidence="2">
    <location>
        <begin position="39"/>
        <end position="113"/>
    </location>
</feature>